<protein>
    <submittedName>
        <fullName evidence="6">HAD family phosphatase</fullName>
    </submittedName>
</protein>
<evidence type="ECO:0000256" key="1">
    <source>
        <dbReference type="ARBA" id="ARBA00001946"/>
    </source>
</evidence>
<evidence type="ECO:0000256" key="2">
    <source>
        <dbReference type="ARBA" id="ARBA00006171"/>
    </source>
</evidence>
<dbReference type="SFLD" id="SFLDG01129">
    <property type="entry name" value="C1.5:_HAD__Beta-PGM__Phosphata"/>
    <property type="match status" value="1"/>
</dbReference>
<dbReference type="InterPro" id="IPR036412">
    <property type="entry name" value="HAD-like_sf"/>
</dbReference>
<dbReference type="NCBIfam" id="TIGR01509">
    <property type="entry name" value="HAD-SF-IA-v3"/>
    <property type="match status" value="1"/>
</dbReference>
<keyword evidence="5" id="KW-0119">Carbohydrate metabolism</keyword>
<evidence type="ECO:0000256" key="3">
    <source>
        <dbReference type="ARBA" id="ARBA00022723"/>
    </source>
</evidence>
<dbReference type="InterPro" id="IPR041492">
    <property type="entry name" value="HAD_2"/>
</dbReference>
<dbReference type="SFLD" id="SFLDG01135">
    <property type="entry name" value="C1.5.6:_HAD__Beta-PGM__Phospha"/>
    <property type="match status" value="1"/>
</dbReference>
<dbReference type="GO" id="GO:0046872">
    <property type="term" value="F:metal ion binding"/>
    <property type="evidence" value="ECO:0007669"/>
    <property type="project" value="UniProtKB-KW"/>
</dbReference>
<dbReference type="InterPro" id="IPR051600">
    <property type="entry name" value="Beta-PGM-like"/>
</dbReference>
<dbReference type="AlphaFoldDB" id="A0AAE3ETK6"/>
<dbReference type="Gene3D" id="1.10.150.240">
    <property type="entry name" value="Putative phosphatase, domain 2"/>
    <property type="match status" value="1"/>
</dbReference>
<name>A0AAE3ETK6_9FLAO</name>
<proteinExistence type="inferred from homology"/>
<evidence type="ECO:0000313" key="6">
    <source>
        <dbReference type="EMBL" id="MCG2459864.1"/>
    </source>
</evidence>
<evidence type="ECO:0000256" key="4">
    <source>
        <dbReference type="ARBA" id="ARBA00022842"/>
    </source>
</evidence>
<keyword evidence="3" id="KW-0479">Metal-binding</keyword>
<dbReference type="RefSeq" id="WP_317901007.1">
    <property type="nucleotide sequence ID" value="NZ_JAIRBC010000004.1"/>
</dbReference>
<dbReference type="InterPro" id="IPR023214">
    <property type="entry name" value="HAD_sf"/>
</dbReference>
<dbReference type="Pfam" id="PF13419">
    <property type="entry name" value="HAD_2"/>
    <property type="match status" value="1"/>
</dbReference>
<accession>A0AAE3ETK6</accession>
<dbReference type="PANTHER" id="PTHR46193">
    <property type="entry name" value="6-PHOSPHOGLUCONATE PHOSPHATASE"/>
    <property type="match status" value="1"/>
</dbReference>
<dbReference type="EMBL" id="JAIRBC010000004">
    <property type="protein sequence ID" value="MCG2459864.1"/>
    <property type="molecule type" value="Genomic_DNA"/>
</dbReference>
<comment type="caution">
    <text evidence="6">The sequence shown here is derived from an EMBL/GenBank/DDBJ whole genome shotgun (WGS) entry which is preliminary data.</text>
</comment>
<dbReference type="InterPro" id="IPR006439">
    <property type="entry name" value="HAD-SF_hydro_IA"/>
</dbReference>
<dbReference type="InterPro" id="IPR023198">
    <property type="entry name" value="PGP-like_dom2"/>
</dbReference>
<dbReference type="SFLD" id="SFLDS00003">
    <property type="entry name" value="Haloacid_Dehalogenase"/>
    <property type="match status" value="1"/>
</dbReference>
<evidence type="ECO:0000256" key="5">
    <source>
        <dbReference type="ARBA" id="ARBA00023277"/>
    </source>
</evidence>
<comment type="cofactor">
    <cofactor evidence="1">
        <name>Mg(2+)</name>
        <dbReference type="ChEBI" id="CHEBI:18420"/>
    </cofactor>
</comment>
<sequence>MPKKKIRIKAILFDFDGTLVDSEKIHFQCWKQVLSQYGLTTDYETFLREAAGIPALEHAELVTVRHSLGVSAETMVDKAKLIYSDMMKIHDVEFMPFAMETLQYFHKKGFPMALVTGSIRPQVDPILKEKGIEKYFKTTITYDDVAKSKPDPEGYLKAAEFLGFAKAEYLVFEDTANGTKAAKAAGLTCYAIHNDADLHQNLAHADNVFLNLKDAVEFLVKENLI</sequence>
<dbReference type="PANTHER" id="PTHR46193:SF18">
    <property type="entry name" value="HEXITOL PHOSPHATASE B"/>
    <property type="match status" value="1"/>
</dbReference>
<comment type="similarity">
    <text evidence="2">Belongs to the HAD-like hydrolase superfamily. CbbY/CbbZ/Gph/YieH family.</text>
</comment>
<organism evidence="6 7">
    <name type="scientific">Cerina litoralis</name>
    <dbReference type="NCBI Taxonomy" id="2874477"/>
    <lineage>
        <taxon>Bacteria</taxon>
        <taxon>Pseudomonadati</taxon>
        <taxon>Bacteroidota</taxon>
        <taxon>Flavobacteriia</taxon>
        <taxon>Flavobacteriales</taxon>
        <taxon>Flavobacteriaceae</taxon>
        <taxon>Cerina</taxon>
    </lineage>
</organism>
<dbReference type="GO" id="GO:0003824">
    <property type="term" value="F:catalytic activity"/>
    <property type="evidence" value="ECO:0007669"/>
    <property type="project" value="UniProtKB-ARBA"/>
</dbReference>
<keyword evidence="7" id="KW-1185">Reference proteome</keyword>
<dbReference type="SUPFAM" id="SSF56784">
    <property type="entry name" value="HAD-like"/>
    <property type="match status" value="1"/>
</dbReference>
<gene>
    <name evidence="6" type="ORF">K8352_03820</name>
</gene>
<dbReference type="Proteomes" id="UP001200642">
    <property type="component" value="Unassembled WGS sequence"/>
</dbReference>
<reference evidence="6" key="1">
    <citation type="submission" date="2023-02" db="EMBL/GenBank/DDBJ databases">
        <title>Genome of Flavobacteriaceae gen. nov. sp. strain F89.</title>
        <authorList>
            <person name="Wang Y."/>
        </authorList>
    </citation>
    <scope>NUCLEOTIDE SEQUENCE</scope>
    <source>
        <strain evidence="6">F89</strain>
    </source>
</reference>
<dbReference type="Gene3D" id="3.40.50.1000">
    <property type="entry name" value="HAD superfamily/HAD-like"/>
    <property type="match status" value="1"/>
</dbReference>
<keyword evidence="4" id="KW-0460">Magnesium</keyword>
<evidence type="ECO:0000313" key="7">
    <source>
        <dbReference type="Proteomes" id="UP001200642"/>
    </source>
</evidence>
<dbReference type="PRINTS" id="PR00413">
    <property type="entry name" value="HADHALOGNASE"/>
</dbReference>